<keyword evidence="3" id="KW-1185">Reference proteome</keyword>
<reference evidence="2 3" key="1">
    <citation type="submission" date="2024-04" db="EMBL/GenBank/DDBJ databases">
        <title>Tritrichomonas musculus Genome.</title>
        <authorList>
            <person name="Alves-Ferreira E."/>
            <person name="Grigg M."/>
            <person name="Lorenzi H."/>
            <person name="Galac M."/>
        </authorList>
    </citation>
    <scope>NUCLEOTIDE SEQUENCE [LARGE SCALE GENOMIC DNA]</scope>
    <source>
        <strain evidence="2 3">EAF2021</strain>
    </source>
</reference>
<feature type="domain" description="Protein kinase" evidence="1">
    <location>
        <begin position="26"/>
        <end position="275"/>
    </location>
</feature>
<dbReference type="PANTHER" id="PTHR23257">
    <property type="entry name" value="SERINE-THREONINE PROTEIN KINASE"/>
    <property type="match status" value="1"/>
</dbReference>
<dbReference type="Pfam" id="PF00069">
    <property type="entry name" value="Pkinase"/>
    <property type="match status" value="1"/>
</dbReference>
<dbReference type="InterPro" id="IPR011009">
    <property type="entry name" value="Kinase-like_dom_sf"/>
</dbReference>
<dbReference type="InterPro" id="IPR000719">
    <property type="entry name" value="Prot_kinase_dom"/>
</dbReference>
<accession>A0ABR2HW69</accession>
<organism evidence="2 3">
    <name type="scientific">Tritrichomonas musculus</name>
    <dbReference type="NCBI Taxonomy" id="1915356"/>
    <lineage>
        <taxon>Eukaryota</taxon>
        <taxon>Metamonada</taxon>
        <taxon>Parabasalia</taxon>
        <taxon>Tritrichomonadida</taxon>
        <taxon>Tritrichomonadidae</taxon>
        <taxon>Tritrichomonas</taxon>
    </lineage>
</organism>
<sequence length="305" mass="35157">MQLSIKEPNNGFCEIKVLTEKEINDFEILEEISYNSNGKVVKVAKKQIFVLKIMNAKKSNVESLKLFLNEYEIMNMLNHPNIIKTFGICLDSVNMPPSIVIEFCIGNLEEAILNKKFTKVEIAFAIYQIAEGMKYVHYKKIIHRDLKPTNILIASDGTIRIADFGISKIMSPNEQNTLGIGTRKFMAPEILNEEEYDEKVDVYSFGVVAFFALNNGEMPVTKMRDVMIGKKHEIPSSFTSFAKRLIDSCWNFDPKDRPSFNRICEQLNEYCHTLFELSDNEISQLKESIEKHKLRIPVYDYSPQK</sequence>
<proteinExistence type="predicted"/>
<dbReference type="PROSITE" id="PS50011">
    <property type="entry name" value="PROTEIN_KINASE_DOM"/>
    <property type="match status" value="1"/>
</dbReference>
<dbReference type="InterPro" id="IPR050167">
    <property type="entry name" value="Ser_Thr_protein_kinase"/>
</dbReference>
<comment type="caution">
    <text evidence="2">The sequence shown here is derived from an EMBL/GenBank/DDBJ whole genome shotgun (WGS) entry which is preliminary data.</text>
</comment>
<dbReference type="Proteomes" id="UP001470230">
    <property type="component" value="Unassembled WGS sequence"/>
</dbReference>
<dbReference type="PIRSF" id="PIRSF000654">
    <property type="entry name" value="Integrin-linked_kinase"/>
    <property type="match status" value="1"/>
</dbReference>
<dbReference type="EMBL" id="JAPFFF010000023">
    <property type="protein sequence ID" value="KAK8852777.1"/>
    <property type="molecule type" value="Genomic_DNA"/>
</dbReference>
<dbReference type="PROSITE" id="PS00108">
    <property type="entry name" value="PROTEIN_KINASE_ST"/>
    <property type="match status" value="1"/>
</dbReference>
<dbReference type="SMART" id="SM00220">
    <property type="entry name" value="S_TKc"/>
    <property type="match status" value="1"/>
</dbReference>
<name>A0ABR2HW69_9EUKA</name>
<protein>
    <recommendedName>
        <fullName evidence="1">Protein kinase domain-containing protein</fullName>
    </recommendedName>
</protein>
<dbReference type="SUPFAM" id="SSF56112">
    <property type="entry name" value="Protein kinase-like (PK-like)"/>
    <property type="match status" value="1"/>
</dbReference>
<evidence type="ECO:0000313" key="3">
    <source>
        <dbReference type="Proteomes" id="UP001470230"/>
    </source>
</evidence>
<dbReference type="PANTHER" id="PTHR23257:SF963">
    <property type="entry name" value="AT08303P"/>
    <property type="match status" value="1"/>
</dbReference>
<dbReference type="InterPro" id="IPR008271">
    <property type="entry name" value="Ser/Thr_kinase_AS"/>
</dbReference>
<evidence type="ECO:0000259" key="1">
    <source>
        <dbReference type="PROSITE" id="PS50011"/>
    </source>
</evidence>
<dbReference type="Gene3D" id="1.10.510.10">
    <property type="entry name" value="Transferase(Phosphotransferase) domain 1"/>
    <property type="match status" value="1"/>
</dbReference>
<evidence type="ECO:0000313" key="2">
    <source>
        <dbReference type="EMBL" id="KAK8852777.1"/>
    </source>
</evidence>
<gene>
    <name evidence="2" type="ORF">M9Y10_017767</name>
</gene>